<dbReference type="InterPro" id="IPR008160">
    <property type="entry name" value="Collagen"/>
</dbReference>
<proteinExistence type="predicted"/>
<name>A0A8S5LE05_9CAUD</name>
<dbReference type="PANTHER" id="PTHR24637">
    <property type="entry name" value="COLLAGEN"/>
    <property type="match status" value="1"/>
</dbReference>
<protein>
    <submittedName>
        <fullName evidence="2">Tail fiber protein</fullName>
    </submittedName>
</protein>
<organism evidence="2">
    <name type="scientific">Podoviridae sp. ctMxM32</name>
    <dbReference type="NCBI Taxonomy" id="2823557"/>
    <lineage>
        <taxon>Viruses</taxon>
        <taxon>Duplodnaviria</taxon>
        <taxon>Heunggongvirae</taxon>
        <taxon>Uroviricota</taxon>
        <taxon>Caudoviricetes</taxon>
    </lineage>
</organism>
<sequence>MARGWIHGRLSDGAGRPAKGRITVTPDPRIVVDDGGSVIQPVIQNVEGEFDVPVVVPGEDTNPKHWTSHVVLTRESPLVTVMDCHDILVAGENRLSELVNRTPVAPTHMTTIEGEMRTVRAEVTKLWSAVQAGRVKGPKGDKGDRGEPGPASTVPGPPGETGPRGRKGDRGDVGLRGVPGPQGPKGDKGDTGPRGPQGAKGIDGAVGQDGPRGLPGPQGPQGVPGPAGPAGPVGPKGEDGRPDSGLLPWPTGWRAQGAEIKGGKGLFKQYNGNELYPTQFLRSPDLDPRKKSFPRDTAYDVMVTLNVKKTCNFAMIVRYWNYAENMWATPTTKNNWYQRNGLDIGILKRSFSWTVENIPNTMVCFDLVGNQDVEVLDVEITPQGYFDSFQKQTWAQNDKIAALANDLDKQKGVTTANSDAIQNVQSQVQALNERMVVTSHFAYYWDNLKAANPNETFFVKSEAGLYVQNIQQSPNNEVIVVTPRWEAAVCEWMTAWVWLWTKERFLTVEWCLEGSSSADGAGNTRTITRLQQFSPKELWQPMCSKWPGTQLSGDVRYLRMWMKFKADKWDSTNKCWIRQLTMGSEQTVTC</sequence>
<evidence type="ECO:0000256" key="1">
    <source>
        <dbReference type="SAM" id="MobiDB-lite"/>
    </source>
</evidence>
<evidence type="ECO:0000313" key="2">
    <source>
        <dbReference type="EMBL" id="DAD68252.1"/>
    </source>
</evidence>
<dbReference type="PANTHER" id="PTHR24637:SF377">
    <property type="entry name" value="COLLAGEN TYPE IX ALPHA 1 CHAIN"/>
    <property type="match status" value="1"/>
</dbReference>
<dbReference type="Pfam" id="PF01391">
    <property type="entry name" value="Collagen"/>
    <property type="match status" value="1"/>
</dbReference>
<dbReference type="EMBL" id="BK014698">
    <property type="protein sequence ID" value="DAD68252.1"/>
    <property type="molecule type" value="Genomic_DNA"/>
</dbReference>
<accession>A0A8S5LE05</accession>
<feature type="region of interest" description="Disordered" evidence="1">
    <location>
        <begin position="130"/>
        <end position="247"/>
    </location>
</feature>
<feature type="compositionally biased region" description="Basic and acidic residues" evidence="1">
    <location>
        <begin position="138"/>
        <end position="147"/>
    </location>
</feature>
<reference evidence="2" key="1">
    <citation type="journal article" date="2021" name="Proc. Natl. Acad. Sci. U.S.A.">
        <title>A Catalog of Tens of Thousands of Viruses from Human Metagenomes Reveals Hidden Associations with Chronic Diseases.</title>
        <authorList>
            <person name="Tisza M.J."/>
            <person name="Buck C.B."/>
        </authorList>
    </citation>
    <scope>NUCLEOTIDE SEQUENCE</scope>
    <source>
        <strain evidence="2">CtMxM32</strain>
    </source>
</reference>